<comment type="similarity">
    <text evidence="2">Belongs to the AIDA family.</text>
</comment>
<keyword evidence="4" id="KW-0813">Transport</keyword>
<dbReference type="InterPro" id="IPR020846">
    <property type="entry name" value="MFS_dom"/>
</dbReference>
<organism evidence="31 32">
    <name type="scientific">Perkinsus olseni</name>
    <name type="common">Perkinsus atlanticus</name>
    <dbReference type="NCBI Taxonomy" id="32597"/>
    <lineage>
        <taxon>Eukaryota</taxon>
        <taxon>Sar</taxon>
        <taxon>Alveolata</taxon>
        <taxon>Perkinsozoa</taxon>
        <taxon>Perkinsea</taxon>
        <taxon>Perkinsida</taxon>
        <taxon>Perkinsidae</taxon>
        <taxon>Perkinsus</taxon>
    </lineage>
</organism>
<dbReference type="InterPro" id="IPR035892">
    <property type="entry name" value="C2_domain_sf"/>
</dbReference>
<feature type="region of interest" description="Disordered" evidence="27">
    <location>
        <begin position="38"/>
        <end position="156"/>
    </location>
</feature>
<feature type="compositionally biased region" description="Low complexity" evidence="27">
    <location>
        <begin position="39"/>
        <end position="55"/>
    </location>
</feature>
<dbReference type="InterPro" id="IPR036915">
    <property type="entry name" value="Cyclin-like_sf"/>
</dbReference>
<comment type="catalytic activity">
    <reaction evidence="12">
        <text>L-alpha-aminoacyl-L-arginine(out) = L-alpha-aminoacyl-L-arginine(in)</text>
        <dbReference type="Rhea" id="RHEA:79367"/>
        <dbReference type="ChEBI" id="CHEBI:229968"/>
    </reaction>
</comment>
<feature type="transmembrane region" description="Helical" evidence="28">
    <location>
        <begin position="2315"/>
        <end position="2338"/>
    </location>
</feature>
<feature type="transmembrane region" description="Helical" evidence="28">
    <location>
        <begin position="2583"/>
        <end position="2602"/>
    </location>
</feature>
<evidence type="ECO:0000256" key="26">
    <source>
        <dbReference type="ARBA" id="ARBA00046376"/>
    </source>
</evidence>
<evidence type="ECO:0000256" key="27">
    <source>
        <dbReference type="SAM" id="MobiDB-lite"/>
    </source>
</evidence>
<evidence type="ECO:0000256" key="7">
    <source>
        <dbReference type="ARBA" id="ARBA00022989"/>
    </source>
</evidence>
<evidence type="ECO:0000256" key="21">
    <source>
        <dbReference type="ARBA" id="ARBA00044919"/>
    </source>
</evidence>
<keyword evidence="6 28" id="KW-0812">Transmembrane</keyword>
<sequence>MSQQASPLSDSKWTVTTTAQLDQAAKYLPPSVFKEKNELGAGLSSSSETTSNDSAPGNHAESDHTPKGPGEIGSPVPGNGRDRSDSWDAAPTELDPWRSPAPSMMSRTGPMSDVGGSPWLGAGPLPLSPALDSLGLYTPQQQPRKKGTWPSPWGRRHTTIPSNFSFLPEAASYPGFDSPPSSPGEGSATATALYAASHINAAGRSSPSSDVGSSQSLGARISQKRYSLPVIEPPLMGGFDRDLRHRRNSSNLISQRRTTVAVAPSLTGRSSPPMHSRRPKAVSSASYLDSTGKRQQHSGSSQHGRSMSAAAFKSQHIAWNRELTNPNATAQQILALAKKHCAQFNSVNWATTFHRLAKFHLHEAKSEHSLEIQTLLGKCESVEGFAPQHLATLAWAMAKLHIVDHDLLSKVVHKSLTLHADLKPQDLANLSWALARLDCPESDLMYECVCQKIMYDRGCLSQFKPMELASVMWAIATAAYDYNGEICKVCEVVARFSLKHWGLSEFSPQAIANMSWSLSYYYEGNKNSSGNSSDGSHNEGVDTPVGSLGDSASSSRSEESSTKSSTTASSPMSHSGGRTTAVPIVGTPAAAAEATREFLDTVDAYLSENNALLMKFKPLEVCNISWALVNVGIVNKEFLETVFGNISASAVQSLDSNSLTQLLQACTTAMDVVAMSMNSETLEWCPMPVETLQSLTEKLLMTRARGYTQERLDSVTISICKLLAYFRYGGGSAVGDAHVIDEGLYDLLAQEYIQAEGAGWTLRGALSLLSLPVMEMYRPGVLEVFSGRVVSGDIDLPVSAMSELISTLEMVVASEQCQSSGEESKAIVARSNTSIITMCARAMAEQNDLSLPLVQRMRALTDDFSSMIAPLLSLLLEEAQSYSALLGAWTSDAIAAAAAASTESGADQLSSTLADSITICGLLADGNLNVMDDAVLQGLQSALTEAYYQNATAFEAEMVSSFGSCLASTLSRYGPQDASRFLDTLSEDACAATRIEQLLPDTCLSVLSSFTKDMQNCQDLWARLSALTDVVYAHFNVIGEVKGSAPYSLTDTIDLFFFRDYYGQKVEDEQLEACISRLQSLSNETQTNVPLGSLCKLAFLVPSRLALESVVFPAIASSVEELGLRAISPNELAMLVYSLSRENVPAYAGLLERSLQKLLSEPGSSTLRILAVIHGLNTCRPGMVGSYVALGPSGSVTTALLEAARCPGHCIQVVATEVKDIVRRSIQSMPEESATGAGISSYMGGALSKDDDALAAAFMPESYEGLGTTLTANSSVLDGTSLDFSQTFNGGLPADTSVGAPNAAGAPGTRRFSAMQERLLNAGIQFFHRHIRTDNEVLRRMKTNEMFQLFFEPQYYEKKAPGEQVNSVFINSVSDPSAVHVSSFILSILHQGLFSVSAFIVSIIYLSRFKEATQISLHASTWRPLFLTSLLIADKMWEDKPVRNSSLAKLFPVLSNAELNRMENKFLLKIRFNVQVKSDLFTSFCEKLLQENISTEISRCVSGSEYAAAFAEDESVVIKQQHLPQTAAAAVTNPPELHHPAIPQANTGVVHHATAAQREPSRGPLGYITAPAMDYFIPRRPTMTAASTSSSVRSSSIPAGSEAGSMSSRVHAVTEGCYRTGGYIGGLPTSSRQYTPISARASQMGIAASQGRSSNGYDQRVMYQSQPVSGRATVADPNTSRHVYPASTRTSLPAGLAGGHEGAAPRRHSIAATAASQRLSTSNSGLDGQSFASSGAMSFLPPGGPATPSNGAVNGMGEGLTRGSSQNRPHSAPRTVGMYRKPVLIQQPAAVEAFMQRPSTPTGGYVRAPSPAMVEQSEQQNGLVRGRSPAAPVVRTPGLIMPGGPSAPHVLRGSFGCTVPFLMTASRKADDLRQRWASQLTKACEVDGWGQIVEAQEGYRKLAVDMAEARGQVAVSSSDQEITRKIILCLRCPLARLETLTASAVRSRHTSMTAADLKSLEPVLLSLFLPAAANPYAAPEKFPVSATKYQNASPIIEEGSAKHAVDFTQRDVSDFHQSHAALTEVAGTVVAIRVEGWGLKDAQTYVDPITTVSVVDPDQRVICSVDTHISKERRVNHVLFEERVYLAVSLEEMQRTRSAIFFEFKHYKPKKKKVSTRCWSFMDLQEIKPDEETVLEIYHKPTDLRKKKLKLHSVKKLYLHIFISLITSRIPPSDSAVYAPKMWSSSGAEMGGDVSMFPIRLAVGQRWKQNIFYTNLKGPAKASMKRRASIRNPERDSRERIVVRDIGEIPLAINPTHSEYDESLLTKDQSYRNGPVRFVVLLFQSLVLMGLTYNYDMCSATRNVLVETLGITDTGYGVISGVYAYPNVILPLFGGLLIDIVGVQRSMILFVSINFTGTVIYALGLHMRSFTVLVIGRAIFGMGGESLNVSNSTIMTHWFRGKELAFALGSSLTLSRLGSVLVLNTQPVFVRNWGVFSGALAGVCMAGVSVTSAVLTCIIDRQANSYDKAKHITGAEDDTKSGDRGVQLSDVKSFGRMFWCLALSCVVSYMSIFPFYQAGPLSTTTCASPSLQVVAPAYLQSDAHFGFDLKTTNAINSIPTMLGAVLSPFMSIYIDRRGQRPKLMVWACALLLVTHVSLIIFPRCPHCGSVAFFFVLMGVSICLYGAVIWACIPFTVPPRSVGAAFGLTFALQNCGQAIAPTILEFLHQESGDFIWPFACLAFWAAIGLCISLYLKRIDRSTQTGLFLPCPEKLAEQLACSPVYYFDSPTTEAIATPMPSTTAAVVMPDVYVRRVQGYLSSPRSNMQFRRAYYSRLGLGHS</sequence>
<dbReference type="Pfam" id="PF08910">
    <property type="entry name" value="Aida_N"/>
    <property type="match status" value="1"/>
</dbReference>
<dbReference type="Pfam" id="PF08613">
    <property type="entry name" value="Cyclin"/>
    <property type="match status" value="1"/>
</dbReference>
<evidence type="ECO:0000256" key="18">
    <source>
        <dbReference type="ARBA" id="ARBA00044900"/>
    </source>
</evidence>
<feature type="compositionally biased region" description="Low complexity" evidence="27">
    <location>
        <begin position="115"/>
        <end position="136"/>
    </location>
</feature>
<gene>
    <name evidence="31" type="ORF">FOL46_008231</name>
</gene>
<dbReference type="InterPro" id="IPR023421">
    <property type="entry name" value="AIDA_N"/>
</dbReference>
<evidence type="ECO:0000256" key="12">
    <source>
        <dbReference type="ARBA" id="ARBA00044881"/>
    </source>
</evidence>
<evidence type="ECO:0000256" key="1">
    <source>
        <dbReference type="ARBA" id="ARBA00004155"/>
    </source>
</evidence>
<feature type="transmembrane region" description="Helical" evidence="28">
    <location>
        <begin position="2608"/>
        <end position="2632"/>
    </location>
</feature>
<comment type="catalytic activity">
    <reaction evidence="19">
        <text>L-arginyl-glycine(out) = L-arginyl-glycine(in)</text>
        <dbReference type="Rhea" id="RHEA:79391"/>
        <dbReference type="ChEBI" id="CHEBI:229955"/>
    </reaction>
</comment>
<keyword evidence="5" id="KW-0217">Developmental protein</keyword>
<feature type="domain" description="C2 Aida-type" evidence="30">
    <location>
        <begin position="2018"/>
        <end position="2166"/>
    </location>
</feature>
<comment type="catalytic activity">
    <reaction evidence="18">
        <text>L-lysyl-L-lysine(out) = L-lysyl-L-lysine(in)</text>
        <dbReference type="Rhea" id="RHEA:79403"/>
        <dbReference type="ChEBI" id="CHEBI:229956"/>
    </reaction>
</comment>
<dbReference type="Pfam" id="PF14186">
    <property type="entry name" value="Aida_C2"/>
    <property type="match status" value="1"/>
</dbReference>
<comment type="catalytic activity">
    <reaction evidence="17">
        <text>L-arginyl-L-alpha-amino acid(out) = L-arginyl-L-alpha-amino acid(in)</text>
        <dbReference type="Rhea" id="RHEA:79371"/>
        <dbReference type="ChEBI" id="CHEBI:84315"/>
    </reaction>
</comment>
<feature type="transmembrane region" description="Helical" evidence="28">
    <location>
        <begin position="2276"/>
        <end position="2295"/>
    </location>
</feature>
<dbReference type="PROSITE" id="PS51911">
    <property type="entry name" value="C2_AIDA"/>
    <property type="match status" value="1"/>
</dbReference>
<feature type="region of interest" description="Disordered" evidence="27">
    <location>
        <begin position="529"/>
        <end position="582"/>
    </location>
</feature>
<evidence type="ECO:0000256" key="25">
    <source>
        <dbReference type="ARBA" id="ARBA00045709"/>
    </source>
</evidence>
<comment type="function">
    <text evidence="25">Lysosomal dipeptide uniporter that selectively exports lysine, arginine or histidine-containing dipeptides with a net positive charge from the lysosome lumen into the cytosol. Could play a role in a specific type of protein O-glycosylation indirectly regulating macrophages migration and tissue invasion. Also essential for liver homeostasis.</text>
</comment>
<dbReference type="GO" id="GO:0005765">
    <property type="term" value="C:lysosomal membrane"/>
    <property type="evidence" value="ECO:0007669"/>
    <property type="project" value="UniProtKB-SubCell"/>
</dbReference>
<keyword evidence="8 28" id="KW-0472">Membrane</keyword>
<evidence type="ECO:0000256" key="10">
    <source>
        <dbReference type="ARBA" id="ARBA00044876"/>
    </source>
</evidence>
<dbReference type="InterPro" id="IPR052187">
    <property type="entry name" value="MFSD1"/>
</dbReference>
<evidence type="ECO:0000313" key="31">
    <source>
        <dbReference type="EMBL" id="KAF4672881.1"/>
    </source>
</evidence>
<feature type="transmembrane region" description="Helical" evidence="28">
    <location>
        <begin position="2347"/>
        <end position="2364"/>
    </location>
</feature>
<evidence type="ECO:0000256" key="15">
    <source>
        <dbReference type="ARBA" id="ARBA00044893"/>
    </source>
</evidence>
<comment type="catalytic activity">
    <reaction evidence="10">
        <text>L-lysyl-L-alanine(out) = L-lysyl-L-alanine(in)</text>
        <dbReference type="Rhea" id="RHEA:79399"/>
        <dbReference type="ChEBI" id="CHEBI:229954"/>
    </reaction>
</comment>
<accession>A0A7J6MPI8</accession>
<keyword evidence="7 28" id="KW-1133">Transmembrane helix</keyword>
<comment type="catalytic activity">
    <reaction evidence="11">
        <text>L-histidyl-glycine(out) = L-histidyl-glycine(in)</text>
        <dbReference type="Rhea" id="RHEA:79395"/>
        <dbReference type="ChEBI" id="CHEBI:229957"/>
    </reaction>
</comment>
<comment type="catalytic activity">
    <reaction evidence="16">
        <text>L-aspartyl-L-lysine(out) = L-aspartyl-L-lysine(in)</text>
        <dbReference type="Rhea" id="RHEA:79411"/>
        <dbReference type="ChEBI" id="CHEBI:229953"/>
    </reaction>
</comment>
<evidence type="ECO:0000259" key="29">
    <source>
        <dbReference type="PROSITE" id="PS50850"/>
    </source>
</evidence>
<dbReference type="InterPro" id="IPR036259">
    <property type="entry name" value="MFS_trans_sf"/>
</dbReference>
<dbReference type="SUPFAM" id="SSF109779">
    <property type="entry name" value="Domain from hypothetical 2610208m17rik protein"/>
    <property type="match status" value="1"/>
</dbReference>
<evidence type="ECO:0000256" key="4">
    <source>
        <dbReference type="ARBA" id="ARBA00022448"/>
    </source>
</evidence>
<evidence type="ECO:0000256" key="11">
    <source>
        <dbReference type="ARBA" id="ARBA00044878"/>
    </source>
</evidence>
<keyword evidence="9" id="KW-0458">Lysosome</keyword>
<feature type="transmembrane region" description="Helical" evidence="28">
    <location>
        <begin position="2644"/>
        <end position="2667"/>
    </location>
</feature>
<feature type="domain" description="Major facilitator superfamily (MFS) profile" evidence="29">
    <location>
        <begin position="2278"/>
        <end position="2699"/>
    </location>
</feature>
<dbReference type="EMBL" id="JABANN010000064">
    <property type="protein sequence ID" value="KAF4672881.1"/>
    <property type="molecule type" value="Genomic_DNA"/>
</dbReference>
<comment type="catalytic activity">
    <reaction evidence="21">
        <text>L-alanyl-L-lysine(out) = L-alanyl-L-lysine(in)</text>
        <dbReference type="Rhea" id="RHEA:79415"/>
        <dbReference type="ChEBI" id="CHEBI:192470"/>
    </reaction>
</comment>
<evidence type="ECO:0000256" key="5">
    <source>
        <dbReference type="ARBA" id="ARBA00022473"/>
    </source>
</evidence>
<dbReference type="InterPro" id="IPR036818">
    <property type="entry name" value="AIDA_N_sf"/>
</dbReference>
<comment type="caution">
    <text evidence="31">The sequence shown here is derived from an EMBL/GenBank/DDBJ whole genome shotgun (WGS) entry which is preliminary data.</text>
</comment>
<dbReference type="CDD" id="cd20540">
    <property type="entry name" value="CYCLIN_CCNY_like"/>
    <property type="match status" value="1"/>
</dbReference>
<dbReference type="Gene3D" id="1.20.120.360">
    <property type="entry name" value="Axin interactor, dorsalization-associated protein, N-terminal domain"/>
    <property type="match status" value="1"/>
</dbReference>
<feature type="transmembrane region" description="Helical" evidence="28">
    <location>
        <begin position="2435"/>
        <end position="2459"/>
    </location>
</feature>
<dbReference type="GO" id="GO:0022857">
    <property type="term" value="F:transmembrane transporter activity"/>
    <property type="evidence" value="ECO:0007669"/>
    <property type="project" value="InterPro"/>
</dbReference>
<evidence type="ECO:0000256" key="17">
    <source>
        <dbReference type="ARBA" id="ARBA00044899"/>
    </source>
</evidence>
<comment type="subcellular location">
    <subcellularLocation>
        <location evidence="1">Lysosome membrane</location>
        <topology evidence="1">Multi-pass membrane protein</topology>
    </subcellularLocation>
</comment>
<dbReference type="GO" id="GO:0019901">
    <property type="term" value="F:protein kinase binding"/>
    <property type="evidence" value="ECO:0007669"/>
    <property type="project" value="InterPro"/>
</dbReference>
<evidence type="ECO:0000256" key="3">
    <source>
        <dbReference type="ARBA" id="ARBA00008335"/>
    </source>
</evidence>
<dbReference type="InterPro" id="IPR011701">
    <property type="entry name" value="MFS"/>
</dbReference>
<dbReference type="SUPFAM" id="SSF103473">
    <property type="entry name" value="MFS general substrate transporter"/>
    <property type="match status" value="1"/>
</dbReference>
<comment type="subunit">
    <text evidence="26">Homodimer. Interacts with lysosomal protein GLMP (via lumenal domain); the interaction starts while both proteins are still in the endoplasmic reticulum and is required for stabilization of MFSD1 in lysosomes but has no direct effect on its targeting to lysosomes or transporter activity.</text>
</comment>
<evidence type="ECO:0000256" key="9">
    <source>
        <dbReference type="ARBA" id="ARBA00023228"/>
    </source>
</evidence>
<dbReference type="Proteomes" id="UP000572268">
    <property type="component" value="Unassembled WGS sequence"/>
</dbReference>
<reference evidence="31 32" key="1">
    <citation type="submission" date="2020-04" db="EMBL/GenBank/DDBJ databases">
        <title>Perkinsus olseni comparative genomics.</title>
        <authorList>
            <person name="Bogema D.R."/>
        </authorList>
    </citation>
    <scope>NUCLEOTIDE SEQUENCE [LARGE SCALE GENOMIC DNA]</scope>
    <source>
        <strain evidence="31">ATCC PRA-31</strain>
    </source>
</reference>
<evidence type="ECO:0000259" key="30">
    <source>
        <dbReference type="PROSITE" id="PS51911"/>
    </source>
</evidence>
<dbReference type="InterPro" id="IPR013922">
    <property type="entry name" value="Cyclin_PHO80-like"/>
</dbReference>
<dbReference type="PROSITE" id="PS50850">
    <property type="entry name" value="MFS"/>
    <property type="match status" value="1"/>
</dbReference>
<dbReference type="PANTHER" id="PTHR23512:SF3">
    <property type="entry name" value="MAJOR FACILITATOR SUPERFAMILY DOMAIN-CONTAINING PROTEIN 1"/>
    <property type="match status" value="1"/>
</dbReference>
<dbReference type="PANTHER" id="PTHR23512">
    <property type="entry name" value="MAJOR FACILITATOR SUPERFAMILY DOMAIN-CONTAINING PROTEIN 1"/>
    <property type="match status" value="1"/>
</dbReference>
<dbReference type="Pfam" id="PF07690">
    <property type="entry name" value="MFS_1"/>
    <property type="match status" value="2"/>
</dbReference>
<feature type="region of interest" description="Disordered" evidence="27">
    <location>
        <begin position="231"/>
        <end position="307"/>
    </location>
</feature>
<dbReference type="Gene3D" id="1.10.472.10">
    <property type="entry name" value="Cyclin-like"/>
    <property type="match status" value="1"/>
</dbReference>
<feature type="transmembrane region" description="Helical" evidence="28">
    <location>
        <begin position="2554"/>
        <end position="2574"/>
    </location>
</feature>
<feature type="compositionally biased region" description="Low complexity" evidence="27">
    <location>
        <begin position="297"/>
        <end position="306"/>
    </location>
</feature>
<feature type="transmembrane region" description="Helical" evidence="28">
    <location>
        <begin position="2673"/>
        <end position="2694"/>
    </location>
</feature>
<dbReference type="InterPro" id="IPR025939">
    <property type="entry name" value="Aida_C"/>
</dbReference>
<evidence type="ECO:0000256" key="23">
    <source>
        <dbReference type="ARBA" id="ARBA00044985"/>
    </source>
</evidence>
<dbReference type="Gene3D" id="1.20.1250.20">
    <property type="entry name" value="MFS general substrate transporter like domains"/>
    <property type="match status" value="1"/>
</dbReference>
<evidence type="ECO:0000256" key="14">
    <source>
        <dbReference type="ARBA" id="ARBA00044891"/>
    </source>
</evidence>
<dbReference type="Gene3D" id="2.60.40.150">
    <property type="entry name" value="C2 domain"/>
    <property type="match status" value="1"/>
</dbReference>
<comment type="similarity">
    <text evidence="3">Belongs to the major facilitator superfamily.</text>
</comment>
<comment type="catalytic activity">
    <reaction evidence="20">
        <text>L-histidyl-L-alpha-amino acid(out) = L-histidyl-L-alpha-amino acid(in)</text>
        <dbReference type="Rhea" id="RHEA:79379"/>
        <dbReference type="ChEBI" id="CHEBI:229964"/>
    </reaction>
</comment>
<evidence type="ECO:0000256" key="13">
    <source>
        <dbReference type="ARBA" id="ARBA00044884"/>
    </source>
</evidence>
<comment type="catalytic activity">
    <reaction evidence="15">
        <text>L-alpha-aminoacyl-L-lysine(out) = L-alpha-aminoacyl-L-lysine(in)</text>
        <dbReference type="Rhea" id="RHEA:79383"/>
        <dbReference type="ChEBI" id="CHEBI:229966"/>
    </reaction>
</comment>
<comment type="catalytic activity">
    <reaction evidence="13">
        <text>L-alpha-aminoacyl-L-histidine(out) = L-alpha-aminoacyl-L-histidine(in)</text>
        <dbReference type="Rhea" id="RHEA:79375"/>
        <dbReference type="ChEBI" id="CHEBI:229967"/>
    </reaction>
</comment>
<feature type="compositionally biased region" description="Low complexity" evidence="27">
    <location>
        <begin position="562"/>
        <end position="575"/>
    </location>
</feature>
<evidence type="ECO:0000256" key="22">
    <source>
        <dbReference type="ARBA" id="ARBA00044924"/>
    </source>
</evidence>
<comment type="catalytic activity">
    <reaction evidence="22">
        <text>L-lysyl-glycine(out) = L-lysyl-glycine(in)</text>
        <dbReference type="Rhea" id="RHEA:79407"/>
        <dbReference type="ChEBI" id="CHEBI:191202"/>
    </reaction>
</comment>
<comment type="catalytic activity">
    <reaction evidence="14">
        <text>L-lysyl-L-alpha-amino acid(out) = L-lysyl-L-alpha-amino acid(in)</text>
        <dbReference type="Rhea" id="RHEA:79387"/>
        <dbReference type="ChEBI" id="CHEBI:229965"/>
    </reaction>
</comment>
<proteinExistence type="inferred from homology"/>
<evidence type="ECO:0000313" key="32">
    <source>
        <dbReference type="Proteomes" id="UP000572268"/>
    </source>
</evidence>
<feature type="transmembrane region" description="Helical" evidence="28">
    <location>
        <begin position="2497"/>
        <end position="2516"/>
    </location>
</feature>
<feature type="compositionally biased region" description="Polar residues" evidence="27">
    <location>
        <begin position="249"/>
        <end position="258"/>
    </location>
</feature>
<evidence type="ECO:0000256" key="28">
    <source>
        <dbReference type="SAM" id="Phobius"/>
    </source>
</evidence>
<protein>
    <recommendedName>
        <fullName evidence="23">Lysosomal dipeptide transporter MFSD1</fullName>
    </recommendedName>
    <alternativeName>
        <fullName evidence="24">Major facilitator superfamily domain-containing protein 1</fullName>
    </alternativeName>
</protein>
<evidence type="ECO:0000256" key="2">
    <source>
        <dbReference type="ARBA" id="ARBA00007205"/>
    </source>
</evidence>
<evidence type="ECO:0000256" key="20">
    <source>
        <dbReference type="ARBA" id="ARBA00044912"/>
    </source>
</evidence>
<feature type="compositionally biased region" description="Polar residues" evidence="27">
    <location>
        <begin position="1714"/>
        <end position="1736"/>
    </location>
</feature>
<evidence type="ECO:0000256" key="19">
    <source>
        <dbReference type="ARBA" id="ARBA00044903"/>
    </source>
</evidence>
<evidence type="ECO:0000256" key="6">
    <source>
        <dbReference type="ARBA" id="ARBA00022692"/>
    </source>
</evidence>
<evidence type="ECO:0000256" key="8">
    <source>
        <dbReference type="ARBA" id="ARBA00023136"/>
    </source>
</evidence>
<dbReference type="SUPFAM" id="SSF47954">
    <property type="entry name" value="Cyclin-like"/>
    <property type="match status" value="1"/>
</dbReference>
<feature type="compositionally biased region" description="Polar residues" evidence="27">
    <location>
        <begin position="1676"/>
        <end position="1691"/>
    </location>
</feature>
<evidence type="ECO:0000256" key="24">
    <source>
        <dbReference type="ARBA" id="ARBA00045018"/>
    </source>
</evidence>
<feature type="region of interest" description="Disordered" evidence="27">
    <location>
        <begin position="1668"/>
        <end position="1774"/>
    </location>
</feature>
<evidence type="ECO:0000256" key="16">
    <source>
        <dbReference type="ARBA" id="ARBA00044898"/>
    </source>
</evidence>
<name>A0A7J6MPI8_PEROL</name>
<feature type="transmembrane region" description="Helical" evidence="28">
    <location>
        <begin position="2404"/>
        <end position="2423"/>
    </location>
</feature>